<feature type="compositionally biased region" description="Polar residues" evidence="1">
    <location>
        <begin position="1"/>
        <end position="19"/>
    </location>
</feature>
<feature type="region of interest" description="Disordered" evidence="1">
    <location>
        <begin position="1"/>
        <end position="34"/>
    </location>
</feature>
<gene>
    <name evidence="2" type="ORF">Strvi_3743</name>
</gene>
<dbReference type="EMBL" id="CP002994">
    <property type="protein sequence ID" value="AEM83407.1"/>
    <property type="molecule type" value="Genomic_DNA"/>
</dbReference>
<proteinExistence type="predicted"/>
<name>G2NZD8_STRV4</name>
<evidence type="ECO:0000313" key="2">
    <source>
        <dbReference type="EMBL" id="AEM83407.1"/>
    </source>
</evidence>
<dbReference type="KEGG" id="svl:Strvi_3743"/>
<dbReference type="Proteomes" id="UP000008703">
    <property type="component" value="Chromosome"/>
</dbReference>
<dbReference type="HOGENOM" id="CLU_3376454_0_0_11"/>
<keyword evidence="3" id="KW-1185">Reference proteome</keyword>
<sequence>MTPCPTTRPSTIADDSTTPDGGALRIRTADQRSD</sequence>
<evidence type="ECO:0000313" key="3">
    <source>
        <dbReference type="Proteomes" id="UP000008703"/>
    </source>
</evidence>
<protein>
    <submittedName>
        <fullName evidence="2">Uncharacterized protein</fullName>
    </submittedName>
</protein>
<evidence type="ECO:0000256" key="1">
    <source>
        <dbReference type="SAM" id="MobiDB-lite"/>
    </source>
</evidence>
<organism evidence="2 3">
    <name type="scientific">Streptomyces violaceusniger (strain Tu 4113)</name>
    <dbReference type="NCBI Taxonomy" id="653045"/>
    <lineage>
        <taxon>Bacteria</taxon>
        <taxon>Bacillati</taxon>
        <taxon>Actinomycetota</taxon>
        <taxon>Actinomycetes</taxon>
        <taxon>Kitasatosporales</taxon>
        <taxon>Streptomycetaceae</taxon>
        <taxon>Streptomyces</taxon>
        <taxon>Streptomyces violaceusniger group</taxon>
    </lineage>
</organism>
<accession>G2NZD8</accession>
<reference evidence="2" key="1">
    <citation type="submission" date="2011-08" db="EMBL/GenBank/DDBJ databases">
        <title>Complete sequence of chromosome of Streptomyces violaceusniger Tu 4113.</title>
        <authorList>
            <consortium name="US DOE Joint Genome Institute"/>
            <person name="Lucas S."/>
            <person name="Han J."/>
            <person name="Lapidus A."/>
            <person name="Cheng J.-F."/>
            <person name="Goodwin L."/>
            <person name="Pitluck S."/>
            <person name="Peters L."/>
            <person name="Ivanova N."/>
            <person name="Daligault H."/>
            <person name="Detter J.C."/>
            <person name="Han C."/>
            <person name="Tapia R."/>
            <person name="Land M."/>
            <person name="Hauser L."/>
            <person name="Kyrpides N."/>
            <person name="Ivanova N."/>
            <person name="Pagani I."/>
            <person name="Hagen A."/>
            <person name="Katz L."/>
            <person name="Fiedler H.-P."/>
            <person name="Keasling J."/>
            <person name="Fortman J."/>
            <person name="Woyke T."/>
        </authorList>
    </citation>
    <scope>NUCLEOTIDE SEQUENCE [LARGE SCALE GENOMIC DNA]</scope>
    <source>
        <strain evidence="2">Tu 4113</strain>
    </source>
</reference>
<dbReference type="AlphaFoldDB" id="G2NZD8"/>